<evidence type="ECO:0000313" key="2">
    <source>
        <dbReference type="EMBL" id="KAF0501389.1"/>
    </source>
</evidence>
<feature type="domain" description="Protein kinase" evidence="1">
    <location>
        <begin position="127"/>
        <end position="388"/>
    </location>
</feature>
<reference evidence="2 3" key="1">
    <citation type="journal article" date="2019" name="Environ. Microbiol.">
        <title>At the nexus of three kingdoms: the genome of the mycorrhizal fungus Gigaspora margarita provides insights into plant, endobacterial and fungal interactions.</title>
        <authorList>
            <person name="Venice F."/>
            <person name="Ghignone S."/>
            <person name="Salvioli di Fossalunga A."/>
            <person name="Amselem J."/>
            <person name="Novero M."/>
            <person name="Xianan X."/>
            <person name="Sedzielewska Toro K."/>
            <person name="Morin E."/>
            <person name="Lipzen A."/>
            <person name="Grigoriev I.V."/>
            <person name="Henrissat B."/>
            <person name="Martin F.M."/>
            <person name="Bonfante P."/>
        </authorList>
    </citation>
    <scope>NUCLEOTIDE SEQUENCE [LARGE SCALE GENOMIC DNA]</scope>
    <source>
        <strain evidence="2 3">BEG34</strain>
    </source>
</reference>
<dbReference type="Proteomes" id="UP000439903">
    <property type="component" value="Unassembled WGS sequence"/>
</dbReference>
<keyword evidence="2" id="KW-0808">Transferase</keyword>
<dbReference type="SUPFAM" id="SSF56112">
    <property type="entry name" value="Protein kinase-like (PK-like)"/>
    <property type="match status" value="2"/>
</dbReference>
<dbReference type="InterPro" id="IPR011009">
    <property type="entry name" value="Kinase-like_dom_sf"/>
</dbReference>
<dbReference type="PROSITE" id="PS50011">
    <property type="entry name" value="PROTEIN_KINASE_DOM"/>
    <property type="match status" value="2"/>
</dbReference>
<comment type="caution">
    <text evidence="2">The sequence shown here is derived from an EMBL/GenBank/DDBJ whole genome shotgun (WGS) entry which is preliminary data.</text>
</comment>
<dbReference type="PANTHER" id="PTHR44329">
    <property type="entry name" value="SERINE/THREONINE-PROTEIN KINASE TNNI3K-RELATED"/>
    <property type="match status" value="1"/>
</dbReference>
<name>A0A8H4AJ71_GIGMA</name>
<dbReference type="GO" id="GO:0004674">
    <property type="term" value="F:protein serine/threonine kinase activity"/>
    <property type="evidence" value="ECO:0007669"/>
    <property type="project" value="TreeGrafter"/>
</dbReference>
<dbReference type="EMBL" id="WTPW01000538">
    <property type="protein sequence ID" value="KAF0501389.1"/>
    <property type="molecule type" value="Genomic_DNA"/>
</dbReference>
<feature type="domain" description="Protein kinase" evidence="1">
    <location>
        <begin position="1"/>
        <end position="98"/>
    </location>
</feature>
<keyword evidence="2" id="KW-0418">Kinase</keyword>
<protein>
    <submittedName>
        <fullName evidence="2">Kinase-like protein</fullName>
    </submittedName>
</protein>
<gene>
    <name evidence="2" type="ORF">F8M41_020027</name>
</gene>
<dbReference type="GO" id="GO:0005524">
    <property type="term" value="F:ATP binding"/>
    <property type="evidence" value="ECO:0007669"/>
    <property type="project" value="InterPro"/>
</dbReference>
<dbReference type="Gene3D" id="1.10.510.10">
    <property type="entry name" value="Transferase(Phosphotransferase) domain 1"/>
    <property type="match status" value="2"/>
</dbReference>
<dbReference type="InterPro" id="IPR001245">
    <property type="entry name" value="Ser-Thr/Tyr_kinase_cat_dom"/>
</dbReference>
<keyword evidence="3" id="KW-1185">Reference proteome</keyword>
<dbReference type="Pfam" id="PF07714">
    <property type="entry name" value="PK_Tyr_Ser-Thr"/>
    <property type="match status" value="2"/>
</dbReference>
<accession>A0A8H4AJ71</accession>
<proteinExistence type="predicted"/>
<dbReference type="InterPro" id="IPR000719">
    <property type="entry name" value="Prot_kinase_dom"/>
</dbReference>
<dbReference type="InterPro" id="IPR051681">
    <property type="entry name" value="Ser/Thr_Kinases-Pseudokinases"/>
</dbReference>
<dbReference type="PRINTS" id="PR00109">
    <property type="entry name" value="TYRKINASE"/>
</dbReference>
<dbReference type="OrthoDB" id="2355474at2759"/>
<evidence type="ECO:0000259" key="1">
    <source>
        <dbReference type="PROSITE" id="PS50011"/>
    </source>
</evidence>
<dbReference type="AlphaFoldDB" id="A0A8H4AJ71"/>
<evidence type="ECO:0000313" key="3">
    <source>
        <dbReference type="Proteomes" id="UP000439903"/>
    </source>
</evidence>
<organism evidence="2 3">
    <name type="scientific">Gigaspora margarita</name>
    <dbReference type="NCBI Taxonomy" id="4874"/>
    <lineage>
        <taxon>Eukaryota</taxon>
        <taxon>Fungi</taxon>
        <taxon>Fungi incertae sedis</taxon>
        <taxon>Mucoromycota</taxon>
        <taxon>Glomeromycotina</taxon>
        <taxon>Glomeromycetes</taxon>
        <taxon>Diversisporales</taxon>
        <taxon>Gigasporaceae</taxon>
        <taxon>Gigaspora</taxon>
    </lineage>
</organism>
<sequence length="389" mass="45047">MEPKCFVDQTYKRNPKSDVYSYGVILWEISSGRKPFQRFKSREAIAIQIFSGNREKPVEGTPSEYIELYTQCWDGVPDKRPEMKTALSIINQLEQKYSNKNISRSLKGLLDIAIFDNHINYHDYNEFSDITKIDEDEFGSVYKSVWNKNDGLTIVLKCLKVKEDYLNEWIVQNFANKLHILQNNCVQENIIKFYGVTKDPDGYYNTIFQYAEEGDLHSYLEFNFSNLQWNDKLHMAQQIAEGLKFLHKNNIAHCDLNSNSIVVHKGKVIVAGFGISEQMNEVSLSRSIARKLQAYIEPQCFKEPSYKRDLRSDVYSFGVILWEISSGRPPFNGLEGFSITIHIFKGNRETPIVDTPPKYVEIYTQCWDEDPVKRPTMPAVLDILNGLII</sequence>